<accession>A0A3A9IDX9</accession>
<dbReference type="RefSeq" id="WP_120416280.1">
    <property type="nucleotide sequence ID" value="NZ_JAPEEU010000014.1"/>
</dbReference>
<keyword evidence="1" id="KW-0472">Membrane</keyword>
<dbReference type="InterPro" id="IPR012902">
    <property type="entry name" value="N_methyl_site"/>
</dbReference>
<dbReference type="Proteomes" id="UP000281725">
    <property type="component" value="Unassembled WGS sequence"/>
</dbReference>
<evidence type="ECO:0000256" key="1">
    <source>
        <dbReference type="SAM" id="Phobius"/>
    </source>
</evidence>
<sequence length="219" mass="24016">MRSLKRGFTLIELIVGIVLLAVALTGMLGLLINQAPQAVDPVQQVRAAQLAQRLASEILQKSFDEKSDHNGGRYRCGETFNGQFYGDCSCPVGVTCTQNPPAPAIAGWQPSQYGPDGGEREPYTFNDVDDYQTSAICAKGWAEVNCLNSDWIEAAFFTQADSKVASDEYRNYQVRIAVTPDDLFGSPGSKAESIGKRVLLQVKLPDESVLDFSFYRGNY</sequence>
<evidence type="ECO:0000313" key="2">
    <source>
        <dbReference type="EMBL" id="RKJ84462.1"/>
    </source>
</evidence>
<comment type="caution">
    <text evidence="2">The sequence shown here is derived from an EMBL/GenBank/DDBJ whole genome shotgun (WGS) entry which is preliminary data.</text>
</comment>
<name>A0A3A9IDX9_AERVE</name>
<dbReference type="NCBIfam" id="TIGR02532">
    <property type="entry name" value="IV_pilin_GFxxxE"/>
    <property type="match status" value="1"/>
</dbReference>
<reference evidence="2 3" key="1">
    <citation type="submission" date="2018-09" db="EMBL/GenBank/DDBJ databases">
        <title>Genome sequencing of Aeromonas veronii MS-17-88.</title>
        <authorList>
            <person name="Tekedar H.C."/>
            <person name="Arick M.A."/>
            <person name="Hsu C.-Y."/>
            <person name="Thrash A."/>
            <person name="Karsi A."/>
            <person name="Lawrence M.L."/>
            <person name="Abdelhamed H."/>
        </authorList>
    </citation>
    <scope>NUCLEOTIDE SEQUENCE [LARGE SCALE GENOMIC DNA]</scope>
    <source>
        <strain evidence="2 3">MS 17-88</strain>
    </source>
</reference>
<dbReference type="PROSITE" id="PS00409">
    <property type="entry name" value="PROKAR_NTER_METHYL"/>
    <property type="match status" value="1"/>
</dbReference>
<proteinExistence type="predicted"/>
<dbReference type="Pfam" id="PF07963">
    <property type="entry name" value="N_methyl"/>
    <property type="match status" value="1"/>
</dbReference>
<keyword evidence="1" id="KW-0812">Transmembrane</keyword>
<organism evidence="2 3">
    <name type="scientific">Aeromonas veronii</name>
    <dbReference type="NCBI Taxonomy" id="654"/>
    <lineage>
        <taxon>Bacteria</taxon>
        <taxon>Pseudomonadati</taxon>
        <taxon>Pseudomonadota</taxon>
        <taxon>Gammaproteobacteria</taxon>
        <taxon>Aeromonadales</taxon>
        <taxon>Aeromonadaceae</taxon>
        <taxon>Aeromonas</taxon>
    </lineage>
</organism>
<dbReference type="EMBL" id="RAWX01000007">
    <property type="protein sequence ID" value="RKJ84462.1"/>
    <property type="molecule type" value="Genomic_DNA"/>
</dbReference>
<dbReference type="AlphaFoldDB" id="A0A3A9IDX9"/>
<gene>
    <name evidence="2" type="ORF">D6R50_22715</name>
</gene>
<feature type="transmembrane region" description="Helical" evidence="1">
    <location>
        <begin position="7"/>
        <end position="32"/>
    </location>
</feature>
<keyword evidence="1" id="KW-1133">Transmembrane helix</keyword>
<protein>
    <submittedName>
        <fullName evidence="2">Type II secretion system protein</fullName>
    </submittedName>
</protein>
<evidence type="ECO:0000313" key="3">
    <source>
        <dbReference type="Proteomes" id="UP000281725"/>
    </source>
</evidence>